<keyword evidence="4" id="KW-1185">Reference proteome</keyword>
<dbReference type="AlphaFoldDB" id="A0A7H9BHU3"/>
<reference evidence="3 4" key="1">
    <citation type="submission" date="2020-07" db="EMBL/GenBank/DDBJ databases">
        <title>Complete genome sequence of Chitinibacter sp. 2T18.</title>
        <authorList>
            <person name="Bae J.-W."/>
            <person name="Choi J.-W."/>
        </authorList>
    </citation>
    <scope>NUCLEOTIDE SEQUENCE [LARGE SCALE GENOMIC DNA]</scope>
    <source>
        <strain evidence="3 4">2T18</strain>
    </source>
</reference>
<dbReference type="EMBL" id="CP058627">
    <property type="protein sequence ID" value="QLG87114.1"/>
    <property type="molecule type" value="Genomic_DNA"/>
</dbReference>
<evidence type="ECO:0000313" key="3">
    <source>
        <dbReference type="EMBL" id="QLG87114.1"/>
    </source>
</evidence>
<sequence length="99" mass="10997">MTERKVANSDTNVSQQDEGSAIKSTIENASETNEFLVFLYYLICLASIGLGLVLMALAFILGLYGGVVAISLIGLLILSPYCYLSWRFLVWLRLRWMGA</sequence>
<protein>
    <submittedName>
        <fullName evidence="3">Uncharacterized protein</fullName>
    </submittedName>
</protein>
<dbReference type="RefSeq" id="WP_179357200.1">
    <property type="nucleotide sequence ID" value="NZ_CP058627.1"/>
</dbReference>
<keyword evidence="2" id="KW-0472">Membrane</keyword>
<dbReference type="KEGG" id="chiz:HQ393_01990"/>
<accession>A0A7H9BHU3</accession>
<evidence type="ECO:0000256" key="2">
    <source>
        <dbReference type="SAM" id="Phobius"/>
    </source>
</evidence>
<evidence type="ECO:0000256" key="1">
    <source>
        <dbReference type="SAM" id="MobiDB-lite"/>
    </source>
</evidence>
<organism evidence="3 4">
    <name type="scientific">Chitinibacter bivalviorum</name>
    <dbReference type="NCBI Taxonomy" id="2739434"/>
    <lineage>
        <taxon>Bacteria</taxon>
        <taxon>Pseudomonadati</taxon>
        <taxon>Pseudomonadota</taxon>
        <taxon>Betaproteobacteria</taxon>
        <taxon>Neisseriales</taxon>
        <taxon>Chitinibacteraceae</taxon>
        <taxon>Chitinibacter</taxon>
    </lineage>
</organism>
<gene>
    <name evidence="3" type="ORF">HQ393_01990</name>
</gene>
<dbReference type="Proteomes" id="UP000509597">
    <property type="component" value="Chromosome"/>
</dbReference>
<feature type="transmembrane region" description="Helical" evidence="2">
    <location>
        <begin position="67"/>
        <end position="86"/>
    </location>
</feature>
<feature type="compositionally biased region" description="Polar residues" evidence="1">
    <location>
        <begin position="8"/>
        <end position="21"/>
    </location>
</feature>
<feature type="transmembrane region" description="Helical" evidence="2">
    <location>
        <begin position="38"/>
        <end position="61"/>
    </location>
</feature>
<keyword evidence="2" id="KW-1133">Transmembrane helix</keyword>
<feature type="region of interest" description="Disordered" evidence="1">
    <location>
        <begin position="1"/>
        <end position="21"/>
    </location>
</feature>
<proteinExistence type="predicted"/>
<name>A0A7H9BHU3_9NEIS</name>
<keyword evidence="2" id="KW-0812">Transmembrane</keyword>
<evidence type="ECO:0000313" key="4">
    <source>
        <dbReference type="Proteomes" id="UP000509597"/>
    </source>
</evidence>